<dbReference type="PROSITE" id="PS51257">
    <property type="entry name" value="PROKAR_LIPOPROTEIN"/>
    <property type="match status" value="1"/>
</dbReference>
<evidence type="ECO:0000313" key="3">
    <source>
        <dbReference type="Proteomes" id="UP001597533"/>
    </source>
</evidence>
<reference evidence="3" key="1">
    <citation type="journal article" date="2019" name="Int. J. Syst. Evol. Microbiol.">
        <title>The Global Catalogue of Microorganisms (GCM) 10K type strain sequencing project: providing services to taxonomists for standard genome sequencing and annotation.</title>
        <authorList>
            <consortium name="The Broad Institute Genomics Platform"/>
            <consortium name="The Broad Institute Genome Sequencing Center for Infectious Disease"/>
            <person name="Wu L."/>
            <person name="Ma J."/>
        </authorList>
    </citation>
    <scope>NUCLEOTIDE SEQUENCE [LARGE SCALE GENOMIC DNA]</scope>
    <source>
        <strain evidence="3">KCTC 32141</strain>
    </source>
</reference>
<dbReference type="Gene3D" id="3.40.630.10">
    <property type="entry name" value="Zn peptidases"/>
    <property type="match status" value="1"/>
</dbReference>
<dbReference type="Proteomes" id="UP001597533">
    <property type="component" value="Unassembled WGS sequence"/>
</dbReference>
<sequence>MKLYYFLSAFILIGSCAEVRYTTKIENLKKNIIIVDSALVQKYAKTITANELKRHLYQFASRDFEGRFTGEIGQKRAVNFLKSYYQKEDIKSPINDSVYFQKIPKSFFPDEIDATENVVAYIKGSEKPEELLIISGHHDHLGFEDGDLHYGADDNGSGTVAILEMAEAFKQAELDGHGPKRSVLFLHLTAEEIGLQGSLYYTQNPLFKLENTIANLNIDMIGRVDSSHKDNPNYIYIIGADRLSKELHYINEKVNNNFTNITLEYKYNDENDSNRYYSRSDHYNFAKHNIPVIFYFNGEHEDYHQPTDTPDKINYELLEKRTQLIFATAWQLANQENRLLMNVDF</sequence>
<evidence type="ECO:0000259" key="1">
    <source>
        <dbReference type="Pfam" id="PF04389"/>
    </source>
</evidence>
<dbReference type="InterPro" id="IPR007484">
    <property type="entry name" value="Peptidase_M28"/>
</dbReference>
<evidence type="ECO:0000313" key="2">
    <source>
        <dbReference type="EMBL" id="MFD2823828.1"/>
    </source>
</evidence>
<protein>
    <submittedName>
        <fullName evidence="2">M28 family peptidase</fullName>
    </submittedName>
</protein>
<feature type="domain" description="Peptidase M28" evidence="1">
    <location>
        <begin position="117"/>
        <end position="327"/>
    </location>
</feature>
<dbReference type="PANTHER" id="PTHR12147">
    <property type="entry name" value="METALLOPEPTIDASE M28 FAMILY MEMBER"/>
    <property type="match status" value="1"/>
</dbReference>
<dbReference type="PANTHER" id="PTHR12147:SF26">
    <property type="entry name" value="PEPTIDASE M28 DOMAIN-CONTAINING PROTEIN"/>
    <property type="match status" value="1"/>
</dbReference>
<dbReference type="Pfam" id="PF04389">
    <property type="entry name" value="Peptidase_M28"/>
    <property type="match status" value="1"/>
</dbReference>
<name>A0ABW5WM60_9FLAO</name>
<organism evidence="2 3">
    <name type="scientific">Lacinutrix iliipiscaria</name>
    <dbReference type="NCBI Taxonomy" id="1230532"/>
    <lineage>
        <taxon>Bacteria</taxon>
        <taxon>Pseudomonadati</taxon>
        <taxon>Bacteroidota</taxon>
        <taxon>Flavobacteriia</taxon>
        <taxon>Flavobacteriales</taxon>
        <taxon>Flavobacteriaceae</taxon>
        <taxon>Lacinutrix</taxon>
    </lineage>
</organism>
<gene>
    <name evidence="2" type="ORF">ACFS5M_09115</name>
</gene>
<dbReference type="InterPro" id="IPR018247">
    <property type="entry name" value="EF_Hand_1_Ca_BS"/>
</dbReference>
<keyword evidence="3" id="KW-1185">Reference proteome</keyword>
<dbReference type="InterPro" id="IPR045175">
    <property type="entry name" value="M28_fam"/>
</dbReference>
<dbReference type="SUPFAM" id="SSF53187">
    <property type="entry name" value="Zn-dependent exopeptidases"/>
    <property type="match status" value="1"/>
</dbReference>
<comment type="caution">
    <text evidence="2">The sequence shown here is derived from an EMBL/GenBank/DDBJ whole genome shotgun (WGS) entry which is preliminary data.</text>
</comment>
<dbReference type="EMBL" id="JBHUOV010000002">
    <property type="protein sequence ID" value="MFD2823828.1"/>
    <property type="molecule type" value="Genomic_DNA"/>
</dbReference>
<dbReference type="PROSITE" id="PS00018">
    <property type="entry name" value="EF_HAND_1"/>
    <property type="match status" value="1"/>
</dbReference>
<dbReference type="RefSeq" id="WP_183488066.1">
    <property type="nucleotide sequence ID" value="NZ_JBHUOV010000002.1"/>
</dbReference>
<proteinExistence type="predicted"/>
<accession>A0ABW5WM60</accession>